<protein>
    <submittedName>
        <fullName evidence="13">FAD-binding oxidoreductase</fullName>
    </submittedName>
</protein>
<evidence type="ECO:0000259" key="12">
    <source>
        <dbReference type="PROSITE" id="PS51384"/>
    </source>
</evidence>
<comment type="cofactor">
    <cofactor evidence="10">
        <name>[2Fe-2S] cluster</name>
        <dbReference type="ChEBI" id="CHEBI:190135"/>
    </cofactor>
</comment>
<keyword evidence="8" id="KW-0411">Iron-sulfur</keyword>
<dbReference type="CDD" id="cd06216">
    <property type="entry name" value="FNR_iron_sulfur_binding_2"/>
    <property type="match status" value="1"/>
</dbReference>
<feature type="domain" description="FAD-binding FR-type" evidence="12">
    <location>
        <begin position="45"/>
        <end position="150"/>
    </location>
</feature>
<sequence length="373" mass="41811">MNNVTTNPNLIQSSWSWLARNITNTTSFSAYFEPIIQVFLPQWRADRIRSYVNDVRRESDDMYSLVIKPGKQWKGFRAGQYIELIVEKEGAWISRFFSISSSPEYFEQSGLIEISIRIQENGEITPWLPQALKAGGVVNLSQAEGEFCLDQLAKPVLMIAGGSGITPFRSMLQQIARSGQTVTQPVTLMYYARSTEHFLFRDELKTLEQQTPNLTVHFIDTHDLGFFSDAHLLTYCDDFSARDIYICGPSPMILHARNLLQNQGVKQEQIHYEFFGPEPVSLEGSDQASSVLFQQSGKQVSAEKGEAKTLLALAEEADLKPVTGCRIGVCHQCICQKKSGVVYNSKTKTYSDTGQEEIQLCVSVPVADVVLAL</sequence>
<dbReference type="Pfam" id="PF00175">
    <property type="entry name" value="NAD_binding_1"/>
    <property type="match status" value="1"/>
</dbReference>
<accession>A0A9E8KPK2</accession>
<evidence type="ECO:0000256" key="2">
    <source>
        <dbReference type="ARBA" id="ARBA00022630"/>
    </source>
</evidence>
<dbReference type="InterPro" id="IPR012675">
    <property type="entry name" value="Beta-grasp_dom_sf"/>
</dbReference>
<evidence type="ECO:0000256" key="6">
    <source>
        <dbReference type="ARBA" id="ARBA00023002"/>
    </source>
</evidence>
<dbReference type="Pfam" id="PF00970">
    <property type="entry name" value="FAD_binding_6"/>
    <property type="match status" value="1"/>
</dbReference>
<evidence type="ECO:0000256" key="8">
    <source>
        <dbReference type="ARBA" id="ARBA00023014"/>
    </source>
</evidence>
<dbReference type="InterPro" id="IPR050415">
    <property type="entry name" value="MRET"/>
</dbReference>
<keyword evidence="4" id="KW-0479">Metal-binding</keyword>
<dbReference type="GO" id="GO:0046872">
    <property type="term" value="F:metal ion binding"/>
    <property type="evidence" value="ECO:0007669"/>
    <property type="project" value="UniProtKB-KW"/>
</dbReference>
<keyword evidence="9" id="KW-0830">Ubiquinone</keyword>
<dbReference type="Gene3D" id="2.40.30.10">
    <property type="entry name" value="Translation factors"/>
    <property type="match status" value="1"/>
</dbReference>
<dbReference type="AlphaFoldDB" id="A0A9E8KPK2"/>
<keyword evidence="3" id="KW-0001">2Fe-2S</keyword>
<dbReference type="Gene3D" id="3.40.50.80">
    <property type="entry name" value="Nucleotide-binding domain of ferredoxin-NADP reductase (FNR) module"/>
    <property type="match status" value="1"/>
</dbReference>
<name>A0A9E8KPK2_9ALTE</name>
<dbReference type="PRINTS" id="PR00371">
    <property type="entry name" value="FPNCR"/>
</dbReference>
<evidence type="ECO:0000313" key="14">
    <source>
        <dbReference type="Proteomes" id="UP001164472"/>
    </source>
</evidence>
<dbReference type="InterPro" id="IPR008333">
    <property type="entry name" value="Cbr1-like_FAD-bd_dom"/>
</dbReference>
<dbReference type="InterPro" id="IPR039261">
    <property type="entry name" value="FNR_nucleotide-bd"/>
</dbReference>
<keyword evidence="2" id="KW-0285">Flavoprotein</keyword>
<dbReference type="PRINTS" id="PR00410">
    <property type="entry name" value="PHEHYDRXLASE"/>
</dbReference>
<dbReference type="InterPro" id="IPR001433">
    <property type="entry name" value="OxRdtase_FAD/NAD-bd"/>
</dbReference>
<dbReference type="InterPro" id="IPR001041">
    <property type="entry name" value="2Fe-2S_ferredoxin-type"/>
</dbReference>
<keyword evidence="6" id="KW-0560">Oxidoreductase</keyword>
<dbReference type="EMBL" id="CP101527">
    <property type="protein sequence ID" value="UZW74824.1"/>
    <property type="molecule type" value="Genomic_DNA"/>
</dbReference>
<dbReference type="PANTHER" id="PTHR47354:SF6">
    <property type="entry name" value="NADH OXIDOREDUCTASE HCR"/>
    <property type="match status" value="1"/>
</dbReference>
<evidence type="ECO:0000256" key="11">
    <source>
        <dbReference type="ARBA" id="ARBA00061434"/>
    </source>
</evidence>
<evidence type="ECO:0000256" key="9">
    <source>
        <dbReference type="ARBA" id="ARBA00023075"/>
    </source>
</evidence>
<keyword evidence="5" id="KW-0274">FAD</keyword>
<keyword evidence="7" id="KW-0408">Iron</keyword>
<dbReference type="InterPro" id="IPR001709">
    <property type="entry name" value="Flavoprot_Pyr_Nucl_cyt_Rdtase"/>
</dbReference>
<dbReference type="Pfam" id="PF00111">
    <property type="entry name" value="Fer2"/>
    <property type="match status" value="1"/>
</dbReference>
<dbReference type="KEGG" id="asem:NNL22_17660"/>
<evidence type="ECO:0000256" key="3">
    <source>
        <dbReference type="ARBA" id="ARBA00022714"/>
    </source>
</evidence>
<proteinExistence type="inferred from homology"/>
<dbReference type="GO" id="GO:0051537">
    <property type="term" value="F:2 iron, 2 sulfur cluster binding"/>
    <property type="evidence" value="ECO:0007669"/>
    <property type="project" value="UniProtKB-KW"/>
</dbReference>
<dbReference type="SUPFAM" id="SSF52343">
    <property type="entry name" value="Ferredoxin reductase-like, C-terminal NADP-linked domain"/>
    <property type="match status" value="1"/>
</dbReference>
<dbReference type="PANTHER" id="PTHR47354">
    <property type="entry name" value="NADH OXIDOREDUCTASE HCR"/>
    <property type="match status" value="1"/>
</dbReference>
<organism evidence="13 14">
    <name type="scientific">Alkalimarinus sediminis</name>
    <dbReference type="NCBI Taxonomy" id="1632866"/>
    <lineage>
        <taxon>Bacteria</taxon>
        <taxon>Pseudomonadati</taxon>
        <taxon>Pseudomonadota</taxon>
        <taxon>Gammaproteobacteria</taxon>
        <taxon>Alteromonadales</taxon>
        <taxon>Alteromonadaceae</taxon>
        <taxon>Alkalimarinus</taxon>
    </lineage>
</organism>
<reference evidence="13" key="1">
    <citation type="submission" date="2022-07" db="EMBL/GenBank/DDBJ databases">
        <title>Alkalimarinus sp. nov., isolated from gut of a Alitta virens.</title>
        <authorList>
            <person name="Yang A.I."/>
            <person name="Shin N.-R."/>
        </authorList>
    </citation>
    <scope>NUCLEOTIDE SEQUENCE</scope>
    <source>
        <strain evidence="13">FA028</strain>
    </source>
</reference>
<dbReference type="SUPFAM" id="SSF54292">
    <property type="entry name" value="2Fe-2S ferredoxin-like"/>
    <property type="match status" value="1"/>
</dbReference>
<dbReference type="GO" id="GO:0016491">
    <property type="term" value="F:oxidoreductase activity"/>
    <property type="evidence" value="ECO:0007669"/>
    <property type="project" value="UniProtKB-KW"/>
</dbReference>
<comment type="similarity">
    <text evidence="11">In the N-terminal section; belongs to the FAD-binding oxidoreductase type 6 family.</text>
</comment>
<dbReference type="Proteomes" id="UP001164472">
    <property type="component" value="Chromosome"/>
</dbReference>
<evidence type="ECO:0000256" key="4">
    <source>
        <dbReference type="ARBA" id="ARBA00022723"/>
    </source>
</evidence>
<evidence type="ECO:0000256" key="7">
    <source>
        <dbReference type="ARBA" id="ARBA00023004"/>
    </source>
</evidence>
<dbReference type="RefSeq" id="WP_251810251.1">
    <property type="nucleotide sequence ID" value="NZ_CP101527.1"/>
</dbReference>
<dbReference type="CDD" id="cd00207">
    <property type="entry name" value="fer2"/>
    <property type="match status" value="1"/>
</dbReference>
<gene>
    <name evidence="13" type="ORF">NNL22_17660</name>
</gene>
<dbReference type="Gene3D" id="3.10.20.30">
    <property type="match status" value="1"/>
</dbReference>
<keyword evidence="14" id="KW-1185">Reference proteome</keyword>
<evidence type="ECO:0000313" key="13">
    <source>
        <dbReference type="EMBL" id="UZW74824.1"/>
    </source>
</evidence>
<dbReference type="PROSITE" id="PS51384">
    <property type="entry name" value="FAD_FR"/>
    <property type="match status" value="1"/>
</dbReference>
<evidence type="ECO:0000256" key="10">
    <source>
        <dbReference type="ARBA" id="ARBA00034078"/>
    </source>
</evidence>
<dbReference type="InterPro" id="IPR017938">
    <property type="entry name" value="Riboflavin_synthase-like_b-brl"/>
</dbReference>
<dbReference type="InterPro" id="IPR036010">
    <property type="entry name" value="2Fe-2S_ferredoxin-like_sf"/>
</dbReference>
<evidence type="ECO:0000256" key="5">
    <source>
        <dbReference type="ARBA" id="ARBA00022827"/>
    </source>
</evidence>
<comment type="cofactor">
    <cofactor evidence="1">
        <name>FAD</name>
        <dbReference type="ChEBI" id="CHEBI:57692"/>
    </cofactor>
</comment>
<dbReference type="InterPro" id="IPR017927">
    <property type="entry name" value="FAD-bd_FR_type"/>
</dbReference>
<evidence type="ECO:0000256" key="1">
    <source>
        <dbReference type="ARBA" id="ARBA00001974"/>
    </source>
</evidence>
<dbReference type="SUPFAM" id="SSF63380">
    <property type="entry name" value="Riboflavin synthase domain-like"/>
    <property type="match status" value="1"/>
</dbReference>